<name>A0A2K2CVN0_BRADI</name>
<gene>
    <name evidence="1" type="ORF">BRADI_3g06914v3</name>
</gene>
<organism evidence="1">
    <name type="scientific">Brachypodium distachyon</name>
    <name type="common">Purple false brome</name>
    <name type="synonym">Trachynia distachya</name>
    <dbReference type="NCBI Taxonomy" id="15368"/>
    <lineage>
        <taxon>Eukaryota</taxon>
        <taxon>Viridiplantae</taxon>
        <taxon>Streptophyta</taxon>
        <taxon>Embryophyta</taxon>
        <taxon>Tracheophyta</taxon>
        <taxon>Spermatophyta</taxon>
        <taxon>Magnoliopsida</taxon>
        <taxon>Liliopsida</taxon>
        <taxon>Poales</taxon>
        <taxon>Poaceae</taxon>
        <taxon>BOP clade</taxon>
        <taxon>Pooideae</taxon>
        <taxon>Stipodae</taxon>
        <taxon>Brachypodieae</taxon>
        <taxon>Brachypodium</taxon>
    </lineage>
</organism>
<sequence length="71" mass="7815">MIAAECKQPGVGLAASLAGETSAVIEGLLFHRVIKAPENIEIQRRLPKRQRERVDSLFSSLLIHVCPCFSI</sequence>
<evidence type="ECO:0000313" key="3">
    <source>
        <dbReference type="Proteomes" id="UP000008810"/>
    </source>
</evidence>
<reference evidence="1 2" key="1">
    <citation type="journal article" date="2010" name="Nature">
        <title>Genome sequencing and analysis of the model grass Brachypodium distachyon.</title>
        <authorList>
            <consortium name="International Brachypodium Initiative"/>
        </authorList>
    </citation>
    <scope>NUCLEOTIDE SEQUENCE [LARGE SCALE GENOMIC DNA]</scope>
    <source>
        <strain evidence="1 2">Bd21</strain>
    </source>
</reference>
<accession>A0A2K2CVN0</accession>
<dbReference type="Proteomes" id="UP000008810">
    <property type="component" value="Chromosome 3"/>
</dbReference>
<dbReference type="EMBL" id="CM000882">
    <property type="protein sequence ID" value="PNT66082.1"/>
    <property type="molecule type" value="Genomic_DNA"/>
</dbReference>
<dbReference type="AlphaFoldDB" id="A0A2K2CVN0"/>
<keyword evidence="3" id="KW-1185">Reference proteome</keyword>
<reference evidence="1" key="2">
    <citation type="submission" date="2017-06" db="EMBL/GenBank/DDBJ databases">
        <title>WGS assembly of Brachypodium distachyon.</title>
        <authorList>
            <consortium name="The International Brachypodium Initiative"/>
            <person name="Lucas S."/>
            <person name="Harmon-Smith M."/>
            <person name="Lail K."/>
            <person name="Tice H."/>
            <person name="Grimwood J."/>
            <person name="Bruce D."/>
            <person name="Barry K."/>
            <person name="Shu S."/>
            <person name="Lindquist E."/>
            <person name="Wang M."/>
            <person name="Pitluck S."/>
            <person name="Vogel J.P."/>
            <person name="Garvin D.F."/>
            <person name="Mockler T.C."/>
            <person name="Schmutz J."/>
            <person name="Rokhsar D."/>
            <person name="Bevan M.W."/>
        </authorList>
    </citation>
    <scope>NUCLEOTIDE SEQUENCE</scope>
    <source>
        <strain evidence="1">Bd21</strain>
    </source>
</reference>
<dbReference type="Gramene" id="PNT66082">
    <property type="protein sequence ID" value="PNT66082"/>
    <property type="gene ID" value="BRADI_3g06914v3"/>
</dbReference>
<evidence type="ECO:0000313" key="2">
    <source>
        <dbReference type="EnsemblPlants" id="PNT66082"/>
    </source>
</evidence>
<reference evidence="2" key="3">
    <citation type="submission" date="2018-08" db="UniProtKB">
        <authorList>
            <consortium name="EnsemblPlants"/>
        </authorList>
    </citation>
    <scope>IDENTIFICATION</scope>
    <source>
        <strain evidence="2">cv. Bd21</strain>
    </source>
</reference>
<proteinExistence type="predicted"/>
<protein>
    <submittedName>
        <fullName evidence="1 2">Uncharacterized protein</fullName>
    </submittedName>
</protein>
<dbReference type="EnsemblPlants" id="PNT66082">
    <property type="protein sequence ID" value="PNT66082"/>
    <property type="gene ID" value="BRADI_3g06914v3"/>
</dbReference>
<dbReference type="InParanoid" id="A0A2K2CVN0"/>
<evidence type="ECO:0000313" key="1">
    <source>
        <dbReference type="EMBL" id="PNT66082.1"/>
    </source>
</evidence>